<feature type="region of interest" description="Disordered" evidence="12">
    <location>
        <begin position="425"/>
        <end position="454"/>
    </location>
</feature>
<evidence type="ECO:0000256" key="6">
    <source>
        <dbReference type="ARBA" id="ARBA00022737"/>
    </source>
</evidence>
<keyword evidence="11" id="KW-0966">Cell projection</keyword>
<feature type="compositionally biased region" description="Basic residues" evidence="12">
    <location>
        <begin position="718"/>
        <end position="727"/>
    </location>
</feature>
<evidence type="ECO:0000313" key="13">
    <source>
        <dbReference type="EMBL" id="KMR05301.1"/>
    </source>
</evidence>
<evidence type="ECO:0000256" key="10">
    <source>
        <dbReference type="ARBA" id="ARBA00023212"/>
    </source>
</evidence>
<evidence type="ECO:0000256" key="8">
    <source>
        <dbReference type="ARBA" id="ARBA00023069"/>
    </source>
</evidence>
<dbReference type="AlphaFoldDB" id="A0A0J7LAR3"/>
<keyword evidence="4" id="KW-0853">WD repeat</keyword>
<comment type="subcellular location">
    <subcellularLocation>
        <location evidence="1">Cytoplasm</location>
        <location evidence="1">Cytoskeleton</location>
        <location evidence="1">Cilium axoneme</location>
    </subcellularLocation>
</comment>
<dbReference type="PANTHER" id="PTHR12442:SF7">
    <property type="entry name" value="DYNEIN AXONEMAL INTERMEDIATE CHAIN 2"/>
    <property type="match status" value="1"/>
</dbReference>
<dbReference type="GO" id="GO:0045504">
    <property type="term" value="F:dynein heavy chain binding"/>
    <property type="evidence" value="ECO:0007669"/>
    <property type="project" value="TreeGrafter"/>
</dbReference>
<evidence type="ECO:0000256" key="11">
    <source>
        <dbReference type="ARBA" id="ARBA00023273"/>
    </source>
</evidence>
<dbReference type="GO" id="GO:0045503">
    <property type="term" value="F:dynein light chain binding"/>
    <property type="evidence" value="ECO:0007669"/>
    <property type="project" value="TreeGrafter"/>
</dbReference>
<organism evidence="13 14">
    <name type="scientific">Lasius niger</name>
    <name type="common">Black garden ant</name>
    <dbReference type="NCBI Taxonomy" id="67767"/>
    <lineage>
        <taxon>Eukaryota</taxon>
        <taxon>Metazoa</taxon>
        <taxon>Ecdysozoa</taxon>
        <taxon>Arthropoda</taxon>
        <taxon>Hexapoda</taxon>
        <taxon>Insecta</taxon>
        <taxon>Pterygota</taxon>
        <taxon>Neoptera</taxon>
        <taxon>Endopterygota</taxon>
        <taxon>Hymenoptera</taxon>
        <taxon>Apocrita</taxon>
        <taxon>Aculeata</taxon>
        <taxon>Formicoidea</taxon>
        <taxon>Formicidae</taxon>
        <taxon>Formicinae</taxon>
        <taxon>Lasius</taxon>
        <taxon>Lasius</taxon>
    </lineage>
</organism>
<dbReference type="PANTHER" id="PTHR12442">
    <property type="entry name" value="DYNEIN INTERMEDIATE CHAIN"/>
    <property type="match status" value="1"/>
</dbReference>
<dbReference type="InterPro" id="IPR001680">
    <property type="entry name" value="WD40_rpt"/>
</dbReference>
<keyword evidence="3" id="KW-0963">Cytoplasm</keyword>
<evidence type="ECO:0000256" key="3">
    <source>
        <dbReference type="ARBA" id="ARBA00022490"/>
    </source>
</evidence>
<dbReference type="EMBL" id="LBMM01000022">
    <property type="protein sequence ID" value="KMR05301.1"/>
    <property type="molecule type" value="Genomic_DNA"/>
</dbReference>
<keyword evidence="10" id="KW-0206">Cytoskeleton</keyword>
<feature type="region of interest" description="Disordered" evidence="12">
    <location>
        <begin position="715"/>
        <end position="759"/>
    </location>
</feature>
<protein>
    <submittedName>
        <fullName evidence="13">Dynein intermediate chain axonemal</fullName>
    </submittedName>
</protein>
<feature type="compositionally biased region" description="Basic and acidic residues" evidence="12">
    <location>
        <begin position="728"/>
        <end position="756"/>
    </location>
</feature>
<dbReference type="OrthoDB" id="366230at2759"/>
<dbReference type="STRING" id="67767.A0A0J7LAR3"/>
<dbReference type="SUPFAM" id="SSF50978">
    <property type="entry name" value="WD40 repeat-like"/>
    <property type="match status" value="1"/>
</dbReference>
<dbReference type="SMART" id="SM00320">
    <property type="entry name" value="WD40"/>
    <property type="match status" value="4"/>
</dbReference>
<dbReference type="InterPro" id="IPR050687">
    <property type="entry name" value="Dynein_IC"/>
</dbReference>
<evidence type="ECO:0000256" key="12">
    <source>
        <dbReference type="SAM" id="MobiDB-lite"/>
    </source>
</evidence>
<keyword evidence="8" id="KW-0969">Cilium</keyword>
<accession>A0A0J7LAR3</accession>
<evidence type="ECO:0000256" key="7">
    <source>
        <dbReference type="ARBA" id="ARBA00023017"/>
    </source>
</evidence>
<evidence type="ECO:0000256" key="2">
    <source>
        <dbReference type="ARBA" id="ARBA00011059"/>
    </source>
</evidence>
<dbReference type="InterPro" id="IPR015943">
    <property type="entry name" value="WD40/YVTN_repeat-like_dom_sf"/>
</dbReference>
<dbReference type="PaxDb" id="67767-A0A0J7LAR3"/>
<dbReference type="InterPro" id="IPR036322">
    <property type="entry name" value="WD40_repeat_dom_sf"/>
</dbReference>
<proteinExistence type="inferred from homology"/>
<keyword evidence="6" id="KW-0677">Repeat</keyword>
<evidence type="ECO:0000256" key="5">
    <source>
        <dbReference type="ARBA" id="ARBA00022701"/>
    </source>
</evidence>
<dbReference type="Gene3D" id="2.130.10.10">
    <property type="entry name" value="YVTN repeat-like/Quinoprotein amine dehydrogenase"/>
    <property type="match status" value="1"/>
</dbReference>
<keyword evidence="7" id="KW-0243">Dynein</keyword>
<evidence type="ECO:0000313" key="14">
    <source>
        <dbReference type="Proteomes" id="UP000036403"/>
    </source>
</evidence>
<gene>
    <name evidence="13" type="ORF">RF55_77</name>
</gene>
<keyword evidence="14" id="KW-1185">Reference proteome</keyword>
<dbReference type="Proteomes" id="UP000036403">
    <property type="component" value="Unassembled WGS sequence"/>
</dbReference>
<reference evidence="13 14" key="1">
    <citation type="submission" date="2015-04" db="EMBL/GenBank/DDBJ databases">
        <title>Lasius niger genome sequencing.</title>
        <authorList>
            <person name="Konorov E.A."/>
            <person name="Nikitin M.A."/>
            <person name="Kirill M.V."/>
            <person name="Chang P."/>
        </authorList>
    </citation>
    <scope>NUCLEOTIDE SEQUENCE [LARGE SCALE GENOMIC DNA]</scope>
    <source>
        <tissue evidence="13">Whole</tissue>
    </source>
</reference>
<comment type="caution">
    <text evidence="13">The sequence shown here is derived from an EMBL/GenBank/DDBJ whole genome shotgun (WGS) entry which is preliminary data.</text>
</comment>
<keyword evidence="9" id="KW-0505">Motor protein</keyword>
<keyword evidence="5" id="KW-0493">Microtubule</keyword>
<sequence length="838" mass="97400">MEIKQVFLKTRAEFGKQCIFDVCGPHVDMEIMPDPDAMANYIKRTHCNVGMQHTKKAIIPLEFQAQTVGTQTKSSGMFHFEGGWPKEINPKDEEATARFRRRVEKDDEWAPKLRNLFQQMEYNVLQNGALNIYEHYFDDMIPTELVKPRSLRDFTTVVKWITTKSNTEFFSGSSDGRAMWWDTRKLRGPTEVLVFDLQVPNEQNMDRAIGVASADYEPSVGMKFMFGLENGVVISGSKKARTPAEKLALRFNAHYGPVVSVDRSAFNPKIFLTVGDCTARVWAEDTKNGSLVATRFLIEDPVCGCWNKTRHSIFYVATRIGVLTVWDLLVGLHDPILTVKLCEQKLTAVTSHETGALLAVGNSAGNVYLVESSEALYTFDKNERNDLTSYLERYSYFVKAIDTRLKEIKLARTAMEEASESMLVDLKDRKKEKRPTNDRNKRRTQEKLKDPREKSRIISKKKLKDEFLELQEVEDRFFEIVKKEKQKYIEDENTDIAKLTRSMKKVVSRKIEKDSHLTIHEAKEIERKTPPKKIFKEDREKYLKKTEIAEISVETAQDVEQEKTIMEESLPALAIVESPVKEISKRKRRKKLRKKRPMLVVFKLPRPCKIDVCKPKICCRKTTFGKLRIRSTDRTVRDREKWVDVRARTSIESKEKMRQKRRKSWTKLLRVHKRKELTRKYDKEEISLQEMMAPPEELTVMMEDVRRAKREIQETGRARTKIRKPAKKTWESRANVAEESRDTPRRSEKDVRDKEVTSMPKSFLAAKKARKVRRMAVTVDPCVPWKPPSLAKDLQKFLGGPLPESIEKKERLAMVCSEEIEVSRSRVYPRISDFHSVE</sequence>
<dbReference type="GO" id="GO:0036157">
    <property type="term" value="C:outer dynein arm"/>
    <property type="evidence" value="ECO:0007669"/>
    <property type="project" value="TreeGrafter"/>
</dbReference>
<evidence type="ECO:0000256" key="9">
    <source>
        <dbReference type="ARBA" id="ARBA00023175"/>
    </source>
</evidence>
<name>A0A0J7LAR3_LASNI</name>
<dbReference type="GO" id="GO:0003341">
    <property type="term" value="P:cilium movement"/>
    <property type="evidence" value="ECO:0007669"/>
    <property type="project" value="TreeGrafter"/>
</dbReference>
<dbReference type="GO" id="GO:0005874">
    <property type="term" value="C:microtubule"/>
    <property type="evidence" value="ECO:0007669"/>
    <property type="project" value="UniProtKB-KW"/>
</dbReference>
<evidence type="ECO:0000256" key="4">
    <source>
        <dbReference type="ARBA" id="ARBA00022574"/>
    </source>
</evidence>
<comment type="similarity">
    <text evidence="2">Belongs to the dynein intermediate chain family.</text>
</comment>
<evidence type="ECO:0000256" key="1">
    <source>
        <dbReference type="ARBA" id="ARBA00004430"/>
    </source>
</evidence>
<dbReference type="GO" id="GO:0036158">
    <property type="term" value="P:outer dynein arm assembly"/>
    <property type="evidence" value="ECO:0007669"/>
    <property type="project" value="TreeGrafter"/>
</dbReference>